<proteinExistence type="predicted"/>
<evidence type="ECO:0000313" key="3">
    <source>
        <dbReference type="Proteomes" id="UP000671399"/>
    </source>
</evidence>
<evidence type="ECO:0000313" key="2">
    <source>
        <dbReference type="EMBL" id="MBO4161246.1"/>
    </source>
</evidence>
<protein>
    <submittedName>
        <fullName evidence="2">DUF4268 domain-containing protein</fullName>
    </submittedName>
</protein>
<feature type="compositionally biased region" description="Basic and acidic residues" evidence="1">
    <location>
        <begin position="113"/>
        <end position="122"/>
    </location>
</feature>
<keyword evidence="3" id="KW-1185">Reference proteome</keyword>
<accession>A0ABS3V6J3</accession>
<gene>
    <name evidence="2" type="ORF">JQN83_10530</name>
</gene>
<comment type="caution">
    <text evidence="2">The sequence shown here is derived from an EMBL/GenBank/DDBJ whole genome shotgun (WGS) entry which is preliminary data.</text>
</comment>
<evidence type="ECO:0000256" key="1">
    <source>
        <dbReference type="SAM" id="MobiDB-lite"/>
    </source>
</evidence>
<dbReference type="EMBL" id="JAGFWR010000004">
    <property type="protein sequence ID" value="MBO4161246.1"/>
    <property type="molecule type" value="Genomic_DNA"/>
</dbReference>
<dbReference type="Proteomes" id="UP000671399">
    <property type="component" value="Unassembled WGS sequence"/>
</dbReference>
<reference evidence="2 3" key="1">
    <citation type="submission" date="2021-03" db="EMBL/GenBank/DDBJ databases">
        <authorList>
            <person name="Lee D.-H."/>
        </authorList>
    </citation>
    <scope>NUCLEOTIDE SEQUENCE [LARGE SCALE GENOMIC DNA]</scope>
    <source>
        <strain evidence="2 3">MMS20-R2-23</strain>
    </source>
</reference>
<name>A0ABS3V6J3_9ACTN</name>
<sequence length="122" mass="13495">MRLVVRPNDWGKKVKVMAKGDTVASDRALAYREFWTRFLETVNDRKLGWTTSTKGSPQNWQPLPTGMNGMSYTCTFGQSGLAASRSTARVTSATERDCKTNGVTPDQGAASDDGCRDHRGRY</sequence>
<organism evidence="2 3">
    <name type="scientific">Micromonospora antibiotica</name>
    <dbReference type="NCBI Taxonomy" id="2807623"/>
    <lineage>
        <taxon>Bacteria</taxon>
        <taxon>Bacillati</taxon>
        <taxon>Actinomycetota</taxon>
        <taxon>Actinomycetes</taxon>
        <taxon>Micromonosporales</taxon>
        <taxon>Micromonosporaceae</taxon>
        <taxon>Micromonospora</taxon>
    </lineage>
</organism>
<feature type="region of interest" description="Disordered" evidence="1">
    <location>
        <begin position="85"/>
        <end position="122"/>
    </location>
</feature>